<gene>
    <name evidence="8" type="primary">LOC109071225</name>
</gene>
<dbReference type="GeneID" id="109071225"/>
<evidence type="ECO:0000256" key="4">
    <source>
        <dbReference type="ARBA" id="ARBA00022525"/>
    </source>
</evidence>
<accession>A0A9R0ASJ7</accession>
<evidence type="ECO:0000256" key="2">
    <source>
        <dbReference type="ARBA" id="ARBA00010868"/>
    </source>
</evidence>
<protein>
    <submittedName>
        <fullName evidence="8">C-C motif chemokine 2-like</fullName>
    </submittedName>
</protein>
<feature type="domain" description="Chemokine interleukin-8-like" evidence="7">
    <location>
        <begin position="125"/>
        <end position="183"/>
    </location>
</feature>
<dbReference type="GO" id="GO:0005615">
    <property type="term" value="C:extracellular space"/>
    <property type="evidence" value="ECO:0007669"/>
    <property type="project" value="UniProtKB-KW"/>
</dbReference>
<feature type="chain" id="PRO_5040264992" evidence="6">
    <location>
        <begin position="22"/>
        <end position="200"/>
    </location>
</feature>
<proteinExistence type="inferred from homology"/>
<comment type="similarity">
    <text evidence="2">Belongs to the intercrine beta (chemokine CC) family.</text>
</comment>
<dbReference type="Proteomes" id="UP001155660">
    <property type="component" value="Chromosome B25"/>
</dbReference>
<keyword evidence="3" id="KW-0202">Cytokine</keyword>
<evidence type="ECO:0000256" key="6">
    <source>
        <dbReference type="SAM" id="SignalP"/>
    </source>
</evidence>
<dbReference type="InterPro" id="IPR001811">
    <property type="entry name" value="Chemokine_IL8-like_dom"/>
</dbReference>
<dbReference type="Pfam" id="PF00048">
    <property type="entry name" value="IL8"/>
    <property type="match status" value="2"/>
</dbReference>
<dbReference type="KEGG" id="ccar:109071225"/>
<dbReference type="GO" id="GO:0008009">
    <property type="term" value="F:chemokine activity"/>
    <property type="evidence" value="ECO:0007669"/>
    <property type="project" value="InterPro"/>
</dbReference>
<dbReference type="PANTHER" id="PTHR12015">
    <property type="entry name" value="SMALL INDUCIBLE CYTOKINE A"/>
    <property type="match status" value="1"/>
</dbReference>
<sequence>MRSLMCLLFLVIFCSVQMTSSAVISIDVAQSKCCGEEFSNVKIPLKLVTSYYRTSSSCPRRAIVFQTKAGREFCVDPETPWVKSHIDKVDKRTTRMRSLMCLLFLVIFCSVQMTSSTPIALEAAQSTCCGELSNVKIPLKLVTSYYRTSSSCPRRAIVFKTIKGREFCVDPETPWVKSHVAKVDKRTTTATKAQTKSLTV</sequence>
<dbReference type="OrthoDB" id="8934837at2759"/>
<evidence type="ECO:0000256" key="1">
    <source>
        <dbReference type="ARBA" id="ARBA00004613"/>
    </source>
</evidence>
<dbReference type="AlphaFoldDB" id="A0A9R0ASJ7"/>
<dbReference type="InterPro" id="IPR039809">
    <property type="entry name" value="Chemokine_b/g/d"/>
</dbReference>
<evidence type="ECO:0000259" key="7">
    <source>
        <dbReference type="SMART" id="SM00199"/>
    </source>
</evidence>
<dbReference type="RefSeq" id="XP_042608710.1">
    <property type="nucleotide sequence ID" value="XM_042752776.1"/>
</dbReference>
<comment type="subcellular location">
    <subcellularLocation>
        <location evidence="1">Secreted</location>
    </subcellularLocation>
</comment>
<feature type="domain" description="Chemokine interleukin-8-like" evidence="7">
    <location>
        <begin position="30"/>
        <end position="89"/>
    </location>
</feature>
<reference evidence="8" key="1">
    <citation type="submission" date="2025-08" db="UniProtKB">
        <authorList>
            <consortium name="RefSeq"/>
        </authorList>
    </citation>
    <scope>IDENTIFICATION</scope>
    <source>
        <tissue evidence="8">Muscle</tissue>
    </source>
</reference>
<evidence type="ECO:0000256" key="3">
    <source>
        <dbReference type="ARBA" id="ARBA00022514"/>
    </source>
</evidence>
<evidence type="ECO:0000313" key="8">
    <source>
        <dbReference type="RefSeq" id="XP_042608710.1"/>
    </source>
</evidence>
<keyword evidence="4" id="KW-0964">Secreted</keyword>
<dbReference type="FunFam" id="2.40.50.40:FF:000002">
    <property type="entry name" value="C-C motif chemokine"/>
    <property type="match status" value="2"/>
</dbReference>
<feature type="signal peptide" evidence="6">
    <location>
        <begin position="1"/>
        <end position="21"/>
    </location>
</feature>
<dbReference type="CDD" id="cd00272">
    <property type="entry name" value="Chemokine_CC"/>
    <property type="match status" value="2"/>
</dbReference>
<organism evidence="8">
    <name type="scientific">Cyprinus carpio</name>
    <name type="common">Common carp</name>
    <dbReference type="NCBI Taxonomy" id="7962"/>
    <lineage>
        <taxon>Eukaryota</taxon>
        <taxon>Metazoa</taxon>
        <taxon>Chordata</taxon>
        <taxon>Craniata</taxon>
        <taxon>Vertebrata</taxon>
        <taxon>Euteleostomi</taxon>
        <taxon>Actinopterygii</taxon>
        <taxon>Neopterygii</taxon>
        <taxon>Teleostei</taxon>
        <taxon>Ostariophysi</taxon>
        <taxon>Cypriniformes</taxon>
        <taxon>Cyprinidae</taxon>
        <taxon>Cyprininae</taxon>
        <taxon>Cyprinus</taxon>
    </lineage>
</organism>
<keyword evidence="5 6" id="KW-0732">Signal</keyword>
<dbReference type="PANTHER" id="PTHR12015:SF183">
    <property type="entry name" value="C-C MOTIF CHEMOKINE 3"/>
    <property type="match status" value="1"/>
</dbReference>
<dbReference type="GO" id="GO:0006955">
    <property type="term" value="P:immune response"/>
    <property type="evidence" value="ECO:0007669"/>
    <property type="project" value="InterPro"/>
</dbReference>
<evidence type="ECO:0000256" key="5">
    <source>
        <dbReference type="ARBA" id="ARBA00022729"/>
    </source>
</evidence>
<name>A0A9R0ASJ7_CYPCA</name>
<dbReference type="SMART" id="SM00199">
    <property type="entry name" value="SCY"/>
    <property type="match status" value="2"/>
</dbReference>